<organism evidence="1 2">
    <name type="scientific">Gordonia phage GMA2</name>
    <dbReference type="NCBI Taxonomy" id="1647283"/>
    <lineage>
        <taxon>Viruses</taxon>
        <taxon>Duplodnaviria</taxon>
        <taxon>Heunggongvirae</taxon>
        <taxon>Uroviricota</taxon>
        <taxon>Caudoviricetes</taxon>
        <taxon>Gimaduovirus</taxon>
        <taxon>Gimaduovirus GMA2</taxon>
    </lineage>
</organism>
<evidence type="ECO:0000313" key="1">
    <source>
        <dbReference type="EMBL" id="AKJ72557.1"/>
    </source>
</evidence>
<keyword evidence="2" id="KW-1185">Reference proteome</keyword>
<reference evidence="1 2" key="1">
    <citation type="journal article" date="2015" name="PLoS ONE">
        <title>Lysis to Kill: Evaluation of the Lytic Abilities, and Genomics of Nine Bacteriophages Infective for Gordonia spp. and Their Potential Use in Activated Sludge Foam Biocontrol.</title>
        <authorList>
            <person name="Dyson Z.A."/>
            <person name="Tucci J."/>
            <person name="Seviour R.J."/>
            <person name="Petrovski S."/>
        </authorList>
    </citation>
    <scope>NUCLEOTIDE SEQUENCE [LARGE SCALE GENOMIC DNA]</scope>
</reference>
<gene>
    <name evidence="1" type="ORF">GMA2_19</name>
</gene>
<name>A0A0K0N742_9CAUD</name>
<protein>
    <submittedName>
        <fullName evidence="1">Uncharacterized protein</fullName>
    </submittedName>
</protein>
<proteinExistence type="predicted"/>
<dbReference type="EMBL" id="KR063281">
    <property type="protein sequence ID" value="AKJ72557.1"/>
    <property type="molecule type" value="Genomic_DNA"/>
</dbReference>
<dbReference type="Proteomes" id="UP000221359">
    <property type="component" value="Segment"/>
</dbReference>
<accession>A0A0K0N742</accession>
<sequence length="207" mass="22901">MVEITIEEATDVARRLMYELLGRRWVWPAISTTETLDVPSGQKWVSLEGRPIITVRSVTLSRPGAAPVEIAYEVENKRRLRFTGSPYYNTICGGGSLMRVTVDYSYGSKPPLEVEKAIEALADQIFAAYTDPENCELPETVTSISRQGISMQMLTASDLLEKGLIGIGDIDRAISHFNSSKAVRRAKVFGAAKPPPRRKNTTQAAWP</sequence>
<evidence type="ECO:0000313" key="2">
    <source>
        <dbReference type="Proteomes" id="UP000221359"/>
    </source>
</evidence>